<accession>A0A8D8SGU3</accession>
<evidence type="ECO:0000313" key="2">
    <source>
        <dbReference type="EMBL" id="CAG6669473.1"/>
    </source>
</evidence>
<evidence type="ECO:0000256" key="1">
    <source>
        <dbReference type="SAM" id="MobiDB-lite"/>
    </source>
</evidence>
<name>A0A8D8SGU3_9HEMI</name>
<dbReference type="EMBL" id="HBUF01221138">
    <property type="protein sequence ID" value="CAG6669473.1"/>
    <property type="molecule type" value="Transcribed_RNA"/>
</dbReference>
<dbReference type="EMBL" id="HBUF01221137">
    <property type="protein sequence ID" value="CAG6669472.1"/>
    <property type="molecule type" value="Transcribed_RNA"/>
</dbReference>
<sequence>MLEKSEKQRKKSVSYKIDEKQDRRSEMKHEVLKESTARKIRTRNRHRTIKLEREREKEEERVKKEKVEGRKTSRLKKNFMLKTNIWKEVIISYLFILSD</sequence>
<organism evidence="2">
    <name type="scientific">Cacopsylla melanoneura</name>
    <dbReference type="NCBI Taxonomy" id="428564"/>
    <lineage>
        <taxon>Eukaryota</taxon>
        <taxon>Metazoa</taxon>
        <taxon>Ecdysozoa</taxon>
        <taxon>Arthropoda</taxon>
        <taxon>Hexapoda</taxon>
        <taxon>Insecta</taxon>
        <taxon>Pterygota</taxon>
        <taxon>Neoptera</taxon>
        <taxon>Paraneoptera</taxon>
        <taxon>Hemiptera</taxon>
        <taxon>Sternorrhyncha</taxon>
        <taxon>Psylloidea</taxon>
        <taxon>Psyllidae</taxon>
        <taxon>Psyllinae</taxon>
        <taxon>Cacopsylla</taxon>
    </lineage>
</organism>
<feature type="compositionally biased region" description="Basic and acidic residues" evidence="1">
    <location>
        <begin position="16"/>
        <end position="37"/>
    </location>
</feature>
<protein>
    <submittedName>
        <fullName evidence="2">Uncharacterized protein</fullName>
    </submittedName>
</protein>
<dbReference type="AlphaFoldDB" id="A0A8D8SGU3"/>
<reference evidence="2" key="1">
    <citation type="submission" date="2021-05" db="EMBL/GenBank/DDBJ databases">
        <authorList>
            <person name="Alioto T."/>
            <person name="Alioto T."/>
            <person name="Gomez Garrido J."/>
        </authorList>
    </citation>
    <scope>NUCLEOTIDE SEQUENCE</scope>
</reference>
<proteinExistence type="predicted"/>
<feature type="region of interest" description="Disordered" evidence="1">
    <location>
        <begin position="1"/>
        <end position="38"/>
    </location>
</feature>